<accession>A0ABQ1M1J3</accession>
<comment type="caution">
    <text evidence="1">The sequence shown here is derived from an EMBL/GenBank/DDBJ whole genome shotgun (WGS) entry which is preliminary data.</text>
</comment>
<dbReference type="Proteomes" id="UP000632322">
    <property type="component" value="Unassembled WGS sequence"/>
</dbReference>
<name>A0ABQ1M1J3_9MICO</name>
<proteinExistence type="predicted"/>
<gene>
    <name evidence="1" type="ORF">GCM10010974_14750</name>
</gene>
<evidence type="ECO:0000313" key="1">
    <source>
        <dbReference type="EMBL" id="GGC33240.1"/>
    </source>
</evidence>
<dbReference type="EMBL" id="BMJG01000003">
    <property type="protein sequence ID" value="GGC33240.1"/>
    <property type="molecule type" value="Genomic_DNA"/>
</dbReference>
<keyword evidence="2" id="KW-1185">Reference proteome</keyword>
<protein>
    <submittedName>
        <fullName evidence="1">Uncharacterized protein</fullName>
    </submittedName>
</protein>
<sequence length="105" mass="10832">MEIFWRLPAGYQLGDVVVETSTNGLGSVLAPLTGFNLASNTIPNGDGTYTTEVRTNLLGGLLGLGTKVEIGLYVEQVSGWRSTSALVESSAGLLAGVGGSCRNLT</sequence>
<reference evidence="2" key="1">
    <citation type="journal article" date="2019" name="Int. J. Syst. Evol. Microbiol.">
        <title>The Global Catalogue of Microorganisms (GCM) 10K type strain sequencing project: providing services to taxonomists for standard genome sequencing and annotation.</title>
        <authorList>
            <consortium name="The Broad Institute Genomics Platform"/>
            <consortium name="The Broad Institute Genome Sequencing Center for Infectious Disease"/>
            <person name="Wu L."/>
            <person name="Ma J."/>
        </authorList>
    </citation>
    <scope>NUCLEOTIDE SEQUENCE [LARGE SCALE GENOMIC DNA]</scope>
    <source>
        <strain evidence="2">CGMCC 1.15472</strain>
    </source>
</reference>
<evidence type="ECO:0000313" key="2">
    <source>
        <dbReference type="Proteomes" id="UP000632322"/>
    </source>
</evidence>
<organism evidence="1 2">
    <name type="scientific">Brevibacterium sediminis</name>
    <dbReference type="NCBI Taxonomy" id="1857024"/>
    <lineage>
        <taxon>Bacteria</taxon>
        <taxon>Bacillati</taxon>
        <taxon>Actinomycetota</taxon>
        <taxon>Actinomycetes</taxon>
        <taxon>Micrococcales</taxon>
        <taxon>Brevibacteriaceae</taxon>
        <taxon>Brevibacterium</taxon>
    </lineage>
</organism>